<evidence type="ECO:0000256" key="1">
    <source>
        <dbReference type="SAM" id="MobiDB-lite"/>
    </source>
</evidence>
<dbReference type="InterPro" id="IPR006816">
    <property type="entry name" value="ELMO_dom"/>
</dbReference>
<feature type="compositionally biased region" description="Low complexity" evidence="1">
    <location>
        <begin position="225"/>
        <end position="243"/>
    </location>
</feature>
<reference evidence="3" key="1">
    <citation type="submission" date="2021-02" db="EMBL/GenBank/DDBJ databases">
        <title>First Annotated Genome of the Yellow-green Alga Tribonema minus.</title>
        <authorList>
            <person name="Mahan K.M."/>
        </authorList>
    </citation>
    <scope>NUCLEOTIDE SEQUENCE</scope>
    <source>
        <strain evidence="3">UTEX B ZZ1240</strain>
    </source>
</reference>
<evidence type="ECO:0000313" key="4">
    <source>
        <dbReference type="Proteomes" id="UP000664859"/>
    </source>
</evidence>
<protein>
    <submittedName>
        <fullName evidence="3">ELMO/CED-12 family-domain-containing protein</fullName>
    </submittedName>
</protein>
<proteinExistence type="predicted"/>
<dbReference type="OrthoDB" id="67155at2759"/>
<dbReference type="PROSITE" id="PS51335">
    <property type="entry name" value="ELMO"/>
    <property type="match status" value="1"/>
</dbReference>
<dbReference type="Pfam" id="PF04727">
    <property type="entry name" value="ELMO_CED12"/>
    <property type="match status" value="1"/>
</dbReference>
<organism evidence="3 4">
    <name type="scientific">Tribonema minus</name>
    <dbReference type="NCBI Taxonomy" id="303371"/>
    <lineage>
        <taxon>Eukaryota</taxon>
        <taxon>Sar</taxon>
        <taxon>Stramenopiles</taxon>
        <taxon>Ochrophyta</taxon>
        <taxon>PX clade</taxon>
        <taxon>Xanthophyceae</taxon>
        <taxon>Tribonematales</taxon>
        <taxon>Tribonemataceae</taxon>
        <taxon>Tribonema</taxon>
    </lineage>
</organism>
<evidence type="ECO:0000313" key="3">
    <source>
        <dbReference type="EMBL" id="KAG5180786.1"/>
    </source>
</evidence>
<comment type="caution">
    <text evidence="3">The sequence shown here is derived from an EMBL/GenBank/DDBJ whole genome shotgun (WGS) entry which is preliminary data.</text>
</comment>
<dbReference type="AlphaFoldDB" id="A0A835YT59"/>
<feature type="region of interest" description="Disordered" evidence="1">
    <location>
        <begin position="161"/>
        <end position="262"/>
    </location>
</feature>
<feature type="compositionally biased region" description="Polar residues" evidence="1">
    <location>
        <begin position="174"/>
        <end position="184"/>
    </location>
</feature>
<sequence length="520" mass="55313">MLLHYVLQGEYDAPETGVESSLELQQEQDLTLAQLKDLFPYCGTFHFRLKVADNVGTAPHVWLDLTQEGDDIVELARNLGGIERAPRGSHEVVHVKVLPLSFDAPVLNGSDALPPDQIFDWNEDVSAAAPAAAAAAHVPAYNVEDAFVRAAAARDDAREFAEPPYLGSSGGGASRSTLHASAQGQRHVRRPSGGGGSGGGGAEGGSGHCRRPLGSSEHAVSPFDSPAQRRPSQQQQQQAAQQQAERRGSGGMEFQQGDHDDSAQTWTASVNSTITSAINSRAAQDLKQAAKFGLGNARKFLSKINKGGAGGGGPSTLPPVSALATLDDLSHHLETPFNDGVRSHFELLSRLWGLLFPDAPPLAGNGGAVSPRWREAGFQADSVDGDLDHTGTLCLRCMVTLLSSADAPALLRANAARAPPRRYPFAVVARNVTLMLADVLRLGGRGYCEARASYWGLFERADAFEQLFCWAFRRLDAVWAERNASRDAFGQVIGQVKGELEGALGSGPETVAAFLERAAQ</sequence>
<evidence type="ECO:0000259" key="2">
    <source>
        <dbReference type="PROSITE" id="PS51335"/>
    </source>
</evidence>
<dbReference type="Proteomes" id="UP000664859">
    <property type="component" value="Unassembled WGS sequence"/>
</dbReference>
<accession>A0A835YT59</accession>
<dbReference type="PANTHER" id="PTHR12771:SF56">
    <property type="entry name" value="CED-12"/>
    <property type="match status" value="1"/>
</dbReference>
<dbReference type="InterPro" id="IPR050868">
    <property type="entry name" value="ELMO_domain-containing"/>
</dbReference>
<gene>
    <name evidence="3" type="ORF">JKP88DRAFT_349372</name>
</gene>
<feature type="domain" description="ELMO" evidence="2">
    <location>
        <begin position="343"/>
        <end position="504"/>
    </location>
</feature>
<feature type="compositionally biased region" description="Gly residues" evidence="1">
    <location>
        <begin position="192"/>
        <end position="207"/>
    </location>
</feature>
<name>A0A835YT59_9STRA</name>
<keyword evidence="4" id="KW-1185">Reference proteome</keyword>
<dbReference type="PANTHER" id="PTHR12771">
    <property type="entry name" value="ENGULFMENT AND CELL MOTILITY"/>
    <property type="match status" value="1"/>
</dbReference>
<dbReference type="EMBL" id="JAFCMP010000357">
    <property type="protein sequence ID" value="KAG5180786.1"/>
    <property type="molecule type" value="Genomic_DNA"/>
</dbReference>